<dbReference type="EMBL" id="JADBGQ010000007">
    <property type="protein sequence ID" value="KAG5388412.1"/>
    <property type="molecule type" value="Genomic_DNA"/>
</dbReference>
<gene>
    <name evidence="1" type="primary">A08p007950.1_BraROA</name>
    <name evidence="1" type="ORF">IGI04_029953</name>
</gene>
<dbReference type="Proteomes" id="UP000823674">
    <property type="component" value="Chromosome A08"/>
</dbReference>
<organism evidence="1 2">
    <name type="scientific">Brassica rapa subsp. trilocularis</name>
    <dbReference type="NCBI Taxonomy" id="1813537"/>
    <lineage>
        <taxon>Eukaryota</taxon>
        <taxon>Viridiplantae</taxon>
        <taxon>Streptophyta</taxon>
        <taxon>Embryophyta</taxon>
        <taxon>Tracheophyta</taxon>
        <taxon>Spermatophyta</taxon>
        <taxon>Magnoliopsida</taxon>
        <taxon>eudicotyledons</taxon>
        <taxon>Gunneridae</taxon>
        <taxon>Pentapetalae</taxon>
        <taxon>rosids</taxon>
        <taxon>malvids</taxon>
        <taxon>Brassicales</taxon>
        <taxon>Brassicaceae</taxon>
        <taxon>Brassiceae</taxon>
        <taxon>Brassica</taxon>
    </lineage>
</organism>
<sequence>MCAKQVISLVETMKSVFFPRSVRPDNLHVSRLAVDDLHGSLLVNADTIYTEVGPTYIEVGPTTYIEVVMILF</sequence>
<proteinExistence type="predicted"/>
<evidence type="ECO:0000313" key="1">
    <source>
        <dbReference type="EMBL" id="KAG5388412.1"/>
    </source>
</evidence>
<reference evidence="1 2" key="1">
    <citation type="submission" date="2021-03" db="EMBL/GenBank/DDBJ databases">
        <authorList>
            <person name="King G.J."/>
            <person name="Bancroft I."/>
            <person name="Baten A."/>
            <person name="Bloomfield J."/>
            <person name="Borpatragohain P."/>
            <person name="He Z."/>
            <person name="Irish N."/>
            <person name="Irwin J."/>
            <person name="Liu K."/>
            <person name="Mauleon R.P."/>
            <person name="Moore J."/>
            <person name="Morris R."/>
            <person name="Ostergaard L."/>
            <person name="Wang B."/>
            <person name="Wells R."/>
        </authorList>
    </citation>
    <scope>NUCLEOTIDE SEQUENCE [LARGE SCALE GENOMIC DNA]</scope>
    <source>
        <strain evidence="1">R-o-18</strain>
        <tissue evidence="1">Leaf</tissue>
    </source>
</reference>
<protein>
    <submittedName>
        <fullName evidence="1">Uncharacterized protein</fullName>
    </submittedName>
</protein>
<evidence type="ECO:0000313" key="2">
    <source>
        <dbReference type="Proteomes" id="UP000823674"/>
    </source>
</evidence>
<name>A0ABQ7LPB1_BRACM</name>
<accession>A0ABQ7LPB1</accession>
<keyword evidence="2" id="KW-1185">Reference proteome</keyword>
<comment type="caution">
    <text evidence="1">The sequence shown here is derived from an EMBL/GenBank/DDBJ whole genome shotgun (WGS) entry which is preliminary data.</text>
</comment>